<protein>
    <submittedName>
        <fullName evidence="6">OmpA family protein</fullName>
    </submittedName>
</protein>
<evidence type="ECO:0000256" key="1">
    <source>
        <dbReference type="ARBA" id="ARBA00004418"/>
    </source>
</evidence>
<keyword evidence="4" id="KW-0472">Membrane</keyword>
<dbReference type="GO" id="GO:0042597">
    <property type="term" value="C:periplasmic space"/>
    <property type="evidence" value="ECO:0007669"/>
    <property type="project" value="UniProtKB-SubCell"/>
</dbReference>
<evidence type="ECO:0000256" key="3">
    <source>
        <dbReference type="ARBA" id="ARBA00022729"/>
    </source>
</evidence>
<dbReference type="Gene3D" id="3.30.1330.60">
    <property type="entry name" value="OmpA-like domain"/>
    <property type="match status" value="1"/>
</dbReference>
<gene>
    <name evidence="6" type="ORF">KBB96_16345</name>
</gene>
<dbReference type="EMBL" id="CP073100">
    <property type="protein sequence ID" value="QUE50426.1"/>
    <property type="molecule type" value="Genomic_DNA"/>
</dbReference>
<dbReference type="InterPro" id="IPR015168">
    <property type="entry name" value="SsuA/THI5"/>
</dbReference>
<dbReference type="SUPFAM" id="SSF53850">
    <property type="entry name" value="Periplasmic binding protein-like II"/>
    <property type="match status" value="1"/>
</dbReference>
<dbReference type="InterPro" id="IPR036737">
    <property type="entry name" value="OmpA-like_sf"/>
</dbReference>
<name>A0A975G7Y8_9BACT</name>
<dbReference type="Pfam" id="PF09084">
    <property type="entry name" value="NMT1"/>
    <property type="match status" value="1"/>
</dbReference>
<dbReference type="GO" id="GO:0016020">
    <property type="term" value="C:membrane"/>
    <property type="evidence" value="ECO:0007669"/>
    <property type="project" value="UniProtKB-UniRule"/>
</dbReference>
<dbReference type="InterPro" id="IPR006665">
    <property type="entry name" value="OmpA-like"/>
</dbReference>
<organism evidence="6 7">
    <name type="scientific">Luteolibacter ambystomatis</name>
    <dbReference type="NCBI Taxonomy" id="2824561"/>
    <lineage>
        <taxon>Bacteria</taxon>
        <taxon>Pseudomonadati</taxon>
        <taxon>Verrucomicrobiota</taxon>
        <taxon>Verrucomicrobiia</taxon>
        <taxon>Verrucomicrobiales</taxon>
        <taxon>Verrucomicrobiaceae</taxon>
        <taxon>Luteolibacter</taxon>
    </lineage>
</organism>
<feature type="domain" description="OmpA-like" evidence="5">
    <location>
        <begin position="438"/>
        <end position="577"/>
    </location>
</feature>
<dbReference type="KEGG" id="lamb:KBB96_16345"/>
<dbReference type="PANTHER" id="PTHR30024:SF47">
    <property type="entry name" value="TAURINE-BINDING PERIPLASMIC PROTEIN"/>
    <property type="match status" value="1"/>
</dbReference>
<dbReference type="CDD" id="cd07185">
    <property type="entry name" value="OmpA_C-like"/>
    <property type="match status" value="1"/>
</dbReference>
<reference evidence="6" key="1">
    <citation type="submission" date="2021-04" db="EMBL/GenBank/DDBJ databases">
        <title>Luteolibacter sp. 32A isolated from the skin of an Anderson's salamander (Ambystoma andersonii).</title>
        <authorList>
            <person name="Spergser J."/>
            <person name="Busse H.-J."/>
        </authorList>
    </citation>
    <scope>NUCLEOTIDE SEQUENCE</scope>
    <source>
        <strain evidence="6">32A</strain>
    </source>
</reference>
<proteinExistence type="inferred from homology"/>
<dbReference type="AlphaFoldDB" id="A0A975G7Y8"/>
<dbReference type="SUPFAM" id="SSF103088">
    <property type="entry name" value="OmpA-like"/>
    <property type="match status" value="1"/>
</dbReference>
<dbReference type="RefSeq" id="WP_211630566.1">
    <property type="nucleotide sequence ID" value="NZ_CP073100.1"/>
</dbReference>
<dbReference type="Pfam" id="PF00691">
    <property type="entry name" value="OmpA"/>
    <property type="match status" value="1"/>
</dbReference>
<evidence type="ECO:0000256" key="2">
    <source>
        <dbReference type="ARBA" id="ARBA00010742"/>
    </source>
</evidence>
<evidence type="ECO:0000259" key="5">
    <source>
        <dbReference type="PROSITE" id="PS51123"/>
    </source>
</evidence>
<keyword evidence="7" id="KW-1185">Reference proteome</keyword>
<accession>A0A975G7Y8</accession>
<evidence type="ECO:0000313" key="6">
    <source>
        <dbReference type="EMBL" id="QUE50426.1"/>
    </source>
</evidence>
<comment type="subcellular location">
    <subcellularLocation>
        <location evidence="1">Periplasm</location>
    </subcellularLocation>
</comment>
<evidence type="ECO:0000313" key="7">
    <source>
        <dbReference type="Proteomes" id="UP000676169"/>
    </source>
</evidence>
<comment type="similarity">
    <text evidence="2">Belongs to the bacterial solute-binding protein SsuA/TauA family.</text>
</comment>
<dbReference type="PANTHER" id="PTHR30024">
    <property type="entry name" value="ALIPHATIC SULFONATES-BINDING PROTEIN-RELATED"/>
    <property type="match status" value="1"/>
</dbReference>
<keyword evidence="3" id="KW-0732">Signal</keyword>
<dbReference type="Gene3D" id="3.40.190.10">
    <property type="entry name" value="Periplasmic binding protein-like II"/>
    <property type="match status" value="2"/>
</dbReference>
<dbReference type="Proteomes" id="UP000676169">
    <property type="component" value="Chromosome"/>
</dbReference>
<sequence>MNESPKPKPLFFVVLACVVAGLLAYGFRNVLFPKGREHAPTTISADDLKQASGVEAADSNVPTTVKEYTFKPSEKLPPVKATSAYEPLQARTVKFALNVWAGWAPIILQNEGGAPGKIWTTPSGQPFKVELVLIDNPVAMRDAYAAGKVHIGWATLDMVPLFMDELKKDPRLMPRIYQQVDFSNGGDGIVIRRKAAKDPAKPTVSDLRGKKVVLAQNSPSEYFLLNALVNGGVQPSEVQFIYTEDAFQAAAAFSADKSIAACVSWAPDIYNLSKIADNHLLVSTATANKLIADVWFARSDFARDNPDICEGLVRGVFAGMEKMKTEEGRKQAASHMSKLYSIPEADTLGMLGDAHSTNYAENREFFLNQNNPANFERTWNTAYLLYRKMNRIQQQVPFDQVMDFSILQKLENEEPFKSSRNEYQINFAPKSVQTLKVEGSEILTKVITLHFYPNSWELRKTVTVRENGKDIEKPYEPNVDPVLEEVGKLAAQYGAANIVVEGHTDASMKGQVSAQMVKELSSNRAAAVKTELVKKFPNFNPNQFVVDGIGWDRPFDAEDPMNHAKNRRVEIKVIALENPTE</sequence>
<evidence type="ECO:0000256" key="4">
    <source>
        <dbReference type="PROSITE-ProRule" id="PRU00473"/>
    </source>
</evidence>
<dbReference type="PROSITE" id="PS51123">
    <property type="entry name" value="OMPA_2"/>
    <property type="match status" value="1"/>
</dbReference>